<dbReference type="InterPro" id="IPR012893">
    <property type="entry name" value="HipA-like_C"/>
</dbReference>
<sequence length="446" mass="48625">MVMKGAQELHLWMNGVPVGYWRITRQGHELGYFPQWLAHPQGRPISLSLPFLPGGDAHRGDAVASYFDNLLPDSENIRTRLARRYQVRSVEPFSLLSAVGQDCVGAIQLLPPGVAPTDIHRIAGEPLNEGRIANLLRLASGGTPIGRHREEEDDLRLSIAGAQEKTALLHHGGQWLLPHGSTPTTHIFKLPMGLVGNMQADLRTSVENEWLCAKIVAAYGLDVAPCEMAQFEDQKVLIVERFDRQLSEDGSWIMRLPQEDMCQATGTPPHLKYNADGGPGIGAIMALLAGSEQAITDMRAFFAAQLVFWMLFATDGHAKNFSIRLLPGGGYVATPLYDVLSALPIIGRGHNQIPRQKAKLAMGVRGSSLHYLITRIQRRHWEAQAQSAGLTEDDVAWVIDYLTSKTAEVIEHVAAQLPPGFPEAVSGPIFAGLKSQADALAAAPCS</sequence>
<proteinExistence type="inferred from homology"/>
<keyword evidence="7" id="KW-1185">Reference proteome</keyword>
<evidence type="ECO:0000256" key="3">
    <source>
        <dbReference type="ARBA" id="ARBA00022777"/>
    </source>
</evidence>
<dbReference type="InterPro" id="IPR017508">
    <property type="entry name" value="HipA_N1"/>
</dbReference>
<gene>
    <name evidence="6" type="ORF">JMJ54_11210</name>
</gene>
<dbReference type="NCBIfam" id="TIGR03071">
    <property type="entry name" value="couple_hipA"/>
    <property type="match status" value="1"/>
</dbReference>
<dbReference type="PANTHER" id="PTHR37419:SF1">
    <property type="entry name" value="SERINE_THREONINE-PROTEIN KINASE TOXIN HIPA"/>
    <property type="match status" value="1"/>
</dbReference>
<dbReference type="CDD" id="cd17808">
    <property type="entry name" value="HipA_Ec_like"/>
    <property type="match status" value="1"/>
</dbReference>
<protein>
    <submittedName>
        <fullName evidence="6">Type II toxin-antitoxin system HipA family toxin</fullName>
    </submittedName>
</protein>
<dbReference type="Proteomes" id="UP000809431">
    <property type="component" value="Unassembled WGS sequence"/>
</dbReference>
<dbReference type="PANTHER" id="PTHR37419">
    <property type="entry name" value="SERINE/THREONINE-PROTEIN KINASE TOXIN HIPA"/>
    <property type="match status" value="1"/>
</dbReference>
<feature type="domain" description="HipA N-terminal subdomain 1" evidence="5">
    <location>
        <begin position="10"/>
        <end position="109"/>
    </location>
</feature>
<evidence type="ECO:0000256" key="1">
    <source>
        <dbReference type="ARBA" id="ARBA00010164"/>
    </source>
</evidence>
<organism evidence="6 7">
    <name type="scientific">Jeongeupia naejangsanensis</name>
    <dbReference type="NCBI Taxonomy" id="613195"/>
    <lineage>
        <taxon>Bacteria</taxon>
        <taxon>Pseudomonadati</taxon>
        <taxon>Pseudomonadota</taxon>
        <taxon>Betaproteobacteria</taxon>
        <taxon>Neisseriales</taxon>
        <taxon>Chitinibacteraceae</taxon>
        <taxon>Jeongeupia</taxon>
    </lineage>
</organism>
<evidence type="ECO:0000313" key="6">
    <source>
        <dbReference type="EMBL" id="MBM3116402.1"/>
    </source>
</evidence>
<evidence type="ECO:0000259" key="5">
    <source>
        <dbReference type="Pfam" id="PF13657"/>
    </source>
</evidence>
<dbReference type="EMBL" id="JAESND010000005">
    <property type="protein sequence ID" value="MBM3116402.1"/>
    <property type="molecule type" value="Genomic_DNA"/>
</dbReference>
<comment type="similarity">
    <text evidence="1">Belongs to the HipA Ser/Thr kinase family.</text>
</comment>
<evidence type="ECO:0000259" key="4">
    <source>
        <dbReference type="Pfam" id="PF07804"/>
    </source>
</evidence>
<dbReference type="Pfam" id="PF07804">
    <property type="entry name" value="HipA_C"/>
    <property type="match status" value="1"/>
</dbReference>
<name>A0ABS2BLB2_9NEIS</name>
<evidence type="ECO:0000256" key="2">
    <source>
        <dbReference type="ARBA" id="ARBA00022679"/>
    </source>
</evidence>
<reference evidence="6 7" key="1">
    <citation type="submission" date="2021-01" db="EMBL/GenBank/DDBJ databases">
        <title>Draft Genome Sequence and Polyhydroxyalkanoate Biosynthetic Potential of Jeongeupia naejangsanensis Type Strain DSM 24253.</title>
        <authorList>
            <person name="Turrini P."/>
            <person name="Artuso I."/>
            <person name="Lugli G.A."/>
            <person name="Frangipani E."/>
            <person name="Ventura M."/>
            <person name="Visca P."/>
        </authorList>
    </citation>
    <scope>NUCLEOTIDE SEQUENCE [LARGE SCALE GENOMIC DNA]</scope>
    <source>
        <strain evidence="6 7">DSM 24253</strain>
    </source>
</reference>
<feature type="domain" description="HipA-like C-terminal" evidence="4">
    <location>
        <begin position="157"/>
        <end position="407"/>
    </location>
</feature>
<dbReference type="Pfam" id="PF13657">
    <property type="entry name" value="Couple_hipA"/>
    <property type="match status" value="1"/>
</dbReference>
<keyword evidence="3" id="KW-0418">Kinase</keyword>
<accession>A0ABS2BLB2</accession>
<dbReference type="InterPro" id="IPR052028">
    <property type="entry name" value="HipA_Ser/Thr_kinase"/>
</dbReference>
<keyword evidence="2" id="KW-0808">Transferase</keyword>
<evidence type="ECO:0000313" key="7">
    <source>
        <dbReference type="Proteomes" id="UP000809431"/>
    </source>
</evidence>
<dbReference type="RefSeq" id="WP_203538651.1">
    <property type="nucleotide sequence ID" value="NZ_JAESND010000005.1"/>
</dbReference>
<comment type="caution">
    <text evidence="6">The sequence shown here is derived from an EMBL/GenBank/DDBJ whole genome shotgun (WGS) entry which is preliminary data.</text>
</comment>